<evidence type="ECO:0000313" key="2">
    <source>
        <dbReference type="EMBL" id="MBA8948793.1"/>
    </source>
</evidence>
<feature type="domain" description="Methyltransferase" evidence="1">
    <location>
        <begin position="44"/>
        <end position="133"/>
    </location>
</feature>
<keyword evidence="3" id="KW-1185">Reference proteome</keyword>
<reference evidence="2 3" key="1">
    <citation type="submission" date="2020-08" db="EMBL/GenBank/DDBJ databases">
        <title>Genomic Encyclopedia of Type Strains, Phase IV (KMG-IV): sequencing the most valuable type-strain genomes for metagenomic binning, comparative biology and taxonomic classification.</title>
        <authorList>
            <person name="Goeker M."/>
        </authorList>
    </citation>
    <scope>NUCLEOTIDE SEQUENCE [LARGE SCALE GENOMIC DNA]</scope>
    <source>
        <strain evidence="2 3">DSM 44197</strain>
    </source>
</reference>
<dbReference type="InterPro" id="IPR029063">
    <property type="entry name" value="SAM-dependent_MTases_sf"/>
</dbReference>
<organism evidence="2 3">
    <name type="scientific">Actinomadura namibiensis</name>
    <dbReference type="NCBI Taxonomy" id="182080"/>
    <lineage>
        <taxon>Bacteria</taxon>
        <taxon>Bacillati</taxon>
        <taxon>Actinomycetota</taxon>
        <taxon>Actinomycetes</taxon>
        <taxon>Streptosporangiales</taxon>
        <taxon>Thermomonosporaceae</taxon>
        <taxon>Actinomadura</taxon>
    </lineage>
</organism>
<keyword evidence="2" id="KW-0489">Methyltransferase</keyword>
<dbReference type="Gene3D" id="3.40.50.150">
    <property type="entry name" value="Vaccinia Virus protein VP39"/>
    <property type="match status" value="1"/>
</dbReference>
<name>A0A7W3QJC6_ACTNM</name>
<sequence length="264" mass="27854">MSAVADFAPEWLALREPADAEARADALLPPLLDRLAGVDRPVVRDLGCGTGSMVRWLAGRLPGPVRWVLHDRDPRLLALAAADLAADLGEVETRVGDLAGLGAAELEGTALVVASALLDLFTFEEMDALAAACVEAGCPALFALSVTGRVELDPADPLDGEYEAAFNAHQRRDGLLGPDAVAAAEEAFARRGARVLRAASPWRLDGRPALTAEWLRGWVGAAVEQRPDLADLGYLRRRLDACAAGGLRAVVHHADLLALPGEGR</sequence>
<dbReference type="EMBL" id="JACJIA010000001">
    <property type="protein sequence ID" value="MBA8948793.1"/>
    <property type="molecule type" value="Genomic_DNA"/>
</dbReference>
<dbReference type="Pfam" id="PF13649">
    <property type="entry name" value="Methyltransf_25"/>
    <property type="match status" value="1"/>
</dbReference>
<dbReference type="AlphaFoldDB" id="A0A7W3QJC6"/>
<dbReference type="RefSeq" id="WP_312897724.1">
    <property type="nucleotide sequence ID" value="NZ_BAAALP010000006.1"/>
</dbReference>
<comment type="caution">
    <text evidence="2">The sequence shown here is derived from an EMBL/GenBank/DDBJ whole genome shotgun (WGS) entry which is preliminary data.</text>
</comment>
<dbReference type="GO" id="GO:0032259">
    <property type="term" value="P:methylation"/>
    <property type="evidence" value="ECO:0007669"/>
    <property type="project" value="UniProtKB-KW"/>
</dbReference>
<protein>
    <submittedName>
        <fullName evidence="2">SAM-dependent methyltransferase</fullName>
    </submittedName>
</protein>
<dbReference type="GO" id="GO:0008168">
    <property type="term" value="F:methyltransferase activity"/>
    <property type="evidence" value="ECO:0007669"/>
    <property type="project" value="UniProtKB-KW"/>
</dbReference>
<dbReference type="SUPFAM" id="SSF53335">
    <property type="entry name" value="S-adenosyl-L-methionine-dependent methyltransferases"/>
    <property type="match status" value="1"/>
</dbReference>
<dbReference type="InterPro" id="IPR041698">
    <property type="entry name" value="Methyltransf_25"/>
</dbReference>
<gene>
    <name evidence="2" type="ORF">HNR61_000391</name>
</gene>
<proteinExistence type="predicted"/>
<accession>A0A7W3QJC6</accession>
<evidence type="ECO:0000313" key="3">
    <source>
        <dbReference type="Proteomes" id="UP000572680"/>
    </source>
</evidence>
<dbReference type="Proteomes" id="UP000572680">
    <property type="component" value="Unassembled WGS sequence"/>
</dbReference>
<keyword evidence="2" id="KW-0808">Transferase</keyword>
<evidence type="ECO:0000259" key="1">
    <source>
        <dbReference type="Pfam" id="PF13649"/>
    </source>
</evidence>